<feature type="transmembrane region" description="Helical" evidence="1">
    <location>
        <begin position="12"/>
        <end position="33"/>
    </location>
</feature>
<sequence length="407" mass="46600">MKFKFPENRKKEFLLSLVIILSGNVLGAGMFLWETKNSHVYSLPRKEYGQGSYEETLKASTSEGTAEIQITVEEQQYSQSQIDQNLKAASEFLTQWFKSKASSKNIINKDLDLPSQIPDNPTELFWSTSSPEILSWKGKLGKDIPSEGASVNLRCTLSIGEGESVWERTLTVLPPVLSETELFQKEIQLEAENLTDEDSQELLLPSMVQGKKITYRQLGDQNSWKICLLSLVLGLGIFPLTKEKEKQAERKRFEQMQKDYPDIIQKLILFLRAGLSIRMAMEKLSKDYLIRKEEDQNVIRYAYEEIVKTWGEMEGGVYEKEAYERFGRRCGLAEYKVLSVLLVQNLKKGNQSILELLEREAVSAGEERLRRARIQGEEASTKLLLPMILQLFVVLIILMVPAFISFF</sequence>
<accession>A0A9D2R9Z5</accession>
<keyword evidence="1" id="KW-0472">Membrane</keyword>
<protein>
    <submittedName>
        <fullName evidence="2">Type II secretion protein F</fullName>
    </submittedName>
</protein>
<comment type="caution">
    <text evidence="2">The sequence shown here is derived from an EMBL/GenBank/DDBJ whole genome shotgun (WGS) entry which is preliminary data.</text>
</comment>
<gene>
    <name evidence="2" type="ORF">H9913_00885</name>
</gene>
<evidence type="ECO:0000313" key="2">
    <source>
        <dbReference type="EMBL" id="HJD38556.1"/>
    </source>
</evidence>
<evidence type="ECO:0000313" key="3">
    <source>
        <dbReference type="Proteomes" id="UP000823850"/>
    </source>
</evidence>
<keyword evidence="1" id="KW-1133">Transmembrane helix</keyword>
<feature type="transmembrane region" description="Helical" evidence="1">
    <location>
        <begin position="383"/>
        <end position="404"/>
    </location>
</feature>
<reference evidence="2" key="2">
    <citation type="submission" date="2021-04" db="EMBL/GenBank/DDBJ databases">
        <authorList>
            <person name="Gilroy R."/>
        </authorList>
    </citation>
    <scope>NUCLEOTIDE SEQUENCE</scope>
    <source>
        <strain evidence="2">ChiW19-6364</strain>
    </source>
</reference>
<organism evidence="2 3">
    <name type="scientific">Candidatus Blautia stercoripullorum</name>
    <dbReference type="NCBI Taxonomy" id="2838502"/>
    <lineage>
        <taxon>Bacteria</taxon>
        <taxon>Bacillati</taxon>
        <taxon>Bacillota</taxon>
        <taxon>Clostridia</taxon>
        <taxon>Lachnospirales</taxon>
        <taxon>Lachnospiraceae</taxon>
        <taxon>Blautia</taxon>
    </lineage>
</organism>
<evidence type="ECO:0000256" key="1">
    <source>
        <dbReference type="SAM" id="Phobius"/>
    </source>
</evidence>
<name>A0A9D2R9Z5_9FIRM</name>
<dbReference type="AlphaFoldDB" id="A0A9D2R9Z5"/>
<proteinExistence type="predicted"/>
<reference evidence="2" key="1">
    <citation type="journal article" date="2021" name="PeerJ">
        <title>Extensive microbial diversity within the chicken gut microbiome revealed by metagenomics and culture.</title>
        <authorList>
            <person name="Gilroy R."/>
            <person name="Ravi A."/>
            <person name="Getino M."/>
            <person name="Pursley I."/>
            <person name="Horton D.L."/>
            <person name="Alikhan N.F."/>
            <person name="Baker D."/>
            <person name="Gharbi K."/>
            <person name="Hall N."/>
            <person name="Watson M."/>
            <person name="Adriaenssens E.M."/>
            <person name="Foster-Nyarko E."/>
            <person name="Jarju S."/>
            <person name="Secka A."/>
            <person name="Antonio M."/>
            <person name="Oren A."/>
            <person name="Chaudhuri R.R."/>
            <person name="La Ragione R."/>
            <person name="Hildebrand F."/>
            <person name="Pallen M.J."/>
        </authorList>
    </citation>
    <scope>NUCLEOTIDE SEQUENCE</scope>
    <source>
        <strain evidence="2">ChiW19-6364</strain>
    </source>
</reference>
<dbReference type="PANTHER" id="PTHR35007">
    <property type="entry name" value="INTEGRAL MEMBRANE PROTEIN-RELATED"/>
    <property type="match status" value="1"/>
</dbReference>
<dbReference type="PANTHER" id="PTHR35007:SF2">
    <property type="entry name" value="PILUS ASSEMBLE PROTEIN"/>
    <property type="match status" value="1"/>
</dbReference>
<dbReference type="Proteomes" id="UP000823850">
    <property type="component" value="Unassembled WGS sequence"/>
</dbReference>
<dbReference type="EMBL" id="DWUX01000010">
    <property type="protein sequence ID" value="HJD38556.1"/>
    <property type="molecule type" value="Genomic_DNA"/>
</dbReference>
<keyword evidence="1" id="KW-0812">Transmembrane</keyword>